<proteinExistence type="predicted"/>
<gene>
    <name evidence="1" type="ORF">ACFQ07_32335</name>
</gene>
<accession>A0ABW3CR04</accession>
<evidence type="ECO:0000313" key="2">
    <source>
        <dbReference type="Proteomes" id="UP001597083"/>
    </source>
</evidence>
<reference evidence="2" key="1">
    <citation type="journal article" date="2019" name="Int. J. Syst. Evol. Microbiol.">
        <title>The Global Catalogue of Microorganisms (GCM) 10K type strain sequencing project: providing services to taxonomists for standard genome sequencing and annotation.</title>
        <authorList>
            <consortium name="The Broad Institute Genomics Platform"/>
            <consortium name="The Broad Institute Genome Sequencing Center for Infectious Disease"/>
            <person name="Wu L."/>
            <person name="Ma J."/>
        </authorList>
    </citation>
    <scope>NUCLEOTIDE SEQUENCE [LARGE SCALE GENOMIC DNA]</scope>
    <source>
        <strain evidence="2">JCM 31696</strain>
    </source>
</reference>
<comment type="caution">
    <text evidence="1">The sequence shown here is derived from an EMBL/GenBank/DDBJ whole genome shotgun (WGS) entry which is preliminary data.</text>
</comment>
<evidence type="ECO:0000313" key="1">
    <source>
        <dbReference type="EMBL" id="MFD0856964.1"/>
    </source>
</evidence>
<keyword evidence="2" id="KW-1185">Reference proteome</keyword>
<protein>
    <submittedName>
        <fullName evidence="1">Uncharacterized protein</fullName>
    </submittedName>
</protein>
<organism evidence="1 2">
    <name type="scientific">Actinomadura adrarensis</name>
    <dbReference type="NCBI Taxonomy" id="1819600"/>
    <lineage>
        <taxon>Bacteria</taxon>
        <taxon>Bacillati</taxon>
        <taxon>Actinomycetota</taxon>
        <taxon>Actinomycetes</taxon>
        <taxon>Streptosporangiales</taxon>
        <taxon>Thermomonosporaceae</taxon>
        <taxon>Actinomadura</taxon>
    </lineage>
</organism>
<dbReference type="EMBL" id="JBHTIR010004315">
    <property type="protein sequence ID" value="MFD0856964.1"/>
    <property type="molecule type" value="Genomic_DNA"/>
</dbReference>
<name>A0ABW3CR04_9ACTN</name>
<sequence>MADNGRLIFDQVQIGKGLRPIAQHGYIVIERGVLTLLGTDQRPIDSAPMNAIQAAPVRFTRGQTVALTMNGTKYNVAPGWGGHAGQLVLPGDTRQVKSAAEYILKLVQAH</sequence>
<dbReference type="Proteomes" id="UP001597083">
    <property type="component" value="Unassembled WGS sequence"/>
</dbReference>